<feature type="region of interest" description="Disordered" evidence="5">
    <location>
        <begin position="165"/>
        <end position="186"/>
    </location>
</feature>
<protein>
    <submittedName>
        <fullName evidence="8">Solute carrier family 22 member 23 isoform X1</fullName>
    </submittedName>
</protein>
<sequence>MAIDRRREAAGGVPGRLPPAAEENGALPPGDAAASAPLGGRAGPGGGGDIQPLPAPHAAGGPHPSLLLLDYDGSVLPFLGGLGGGYQKTLVLLTWIPALFIGFSQFSDSFLLDQPNFWCREDGKGAEPAGVTATARGGGGDLANWTSPPTTPFSTVAWGTAGPLGNGSGAEGGDAPPLPSPPDKGDNASNCDCHAWDYGLRTGLVQNVVSKRLRMKLTRPLKLRVELAGTPLLRLLFWKQWDLVCDNAWKVHVAKFSLLVGLIFGYLITGCIADWSGRRPVLLFSVIFILVFGLTVALSVNVTMFSTLRFFEGFCLAGVILTLYALRIELCPPGKRFLITMVASFVATAGQLLMPGLAALCRDWQVLQALIICPFLPMLLYWSIFPESLRWLMATHQFASAKKLILRFTQKNRMNPESDIKGVMPELEKELSRRPKKVCIVKVVGTRNLWKNIVVLCVNSLTGFGIHHCFARSMVGHEVKAPLLENFYADYYTAAGIALASCLAVCPAVRLLGRRGGLLLFVILTALASLLQLGLLNLIGKYSQHPDSGMSDSVKDKFSITFSIVGMFASHAVGSLSVFFCAEITPTVIRCGGLGLVLASAGFGMLTAPIIELHNQKGYFLHHIIFACCTLICIICLLLLPESRDQNLPESIPDGEHYTRQPLLPPRRGEQPLLLTNAELKDYSGLHDVAAAGDGLPDRATANGGRPM</sequence>
<feature type="transmembrane region" description="Helical" evidence="6">
    <location>
        <begin position="452"/>
        <end position="471"/>
    </location>
</feature>
<dbReference type="Proteomes" id="UP000245320">
    <property type="component" value="Chromosome 10"/>
</dbReference>
<comment type="subcellular location">
    <subcellularLocation>
        <location evidence="1">Endomembrane system</location>
        <topology evidence="1">Multi-pass membrane protein</topology>
    </subcellularLocation>
</comment>
<evidence type="ECO:0000256" key="3">
    <source>
        <dbReference type="ARBA" id="ARBA00022989"/>
    </source>
</evidence>
<feature type="transmembrane region" description="Helical" evidence="6">
    <location>
        <begin position="518"/>
        <end position="540"/>
    </location>
</feature>
<feature type="transmembrane region" description="Helical" evidence="6">
    <location>
        <begin position="338"/>
        <end position="360"/>
    </location>
</feature>
<dbReference type="RefSeq" id="XP_019800527.1">
    <property type="nucleotide sequence ID" value="XM_019944968.2"/>
</dbReference>
<dbReference type="SUPFAM" id="SSF103473">
    <property type="entry name" value="MFS general substrate transporter"/>
    <property type="match status" value="1"/>
</dbReference>
<feature type="compositionally biased region" description="Gly residues" evidence="5">
    <location>
        <begin position="40"/>
        <end position="49"/>
    </location>
</feature>
<evidence type="ECO:0000313" key="7">
    <source>
        <dbReference type="Proteomes" id="UP000245320"/>
    </source>
</evidence>
<organism evidence="7 8">
    <name type="scientific">Tursiops truncatus</name>
    <name type="common">Atlantic bottle-nosed dolphin</name>
    <name type="synonym">Delphinus truncatus</name>
    <dbReference type="NCBI Taxonomy" id="9739"/>
    <lineage>
        <taxon>Eukaryota</taxon>
        <taxon>Metazoa</taxon>
        <taxon>Chordata</taxon>
        <taxon>Craniata</taxon>
        <taxon>Vertebrata</taxon>
        <taxon>Euteleostomi</taxon>
        <taxon>Mammalia</taxon>
        <taxon>Eutheria</taxon>
        <taxon>Laurasiatheria</taxon>
        <taxon>Artiodactyla</taxon>
        <taxon>Whippomorpha</taxon>
        <taxon>Cetacea</taxon>
        <taxon>Odontoceti</taxon>
        <taxon>Delphinidae</taxon>
        <taxon>Tursiops</taxon>
    </lineage>
</organism>
<dbReference type="PANTHER" id="PTHR24064">
    <property type="entry name" value="SOLUTE CARRIER FAMILY 22 MEMBER"/>
    <property type="match status" value="1"/>
</dbReference>
<feature type="transmembrane region" description="Helical" evidence="6">
    <location>
        <begin position="619"/>
        <end position="640"/>
    </location>
</feature>
<dbReference type="AlphaFoldDB" id="A0A2U4C4Z8"/>
<feature type="transmembrane region" description="Helical" evidence="6">
    <location>
        <begin position="249"/>
        <end position="269"/>
    </location>
</feature>
<dbReference type="InterPro" id="IPR005828">
    <property type="entry name" value="MFS_sugar_transport-like"/>
</dbReference>
<keyword evidence="7" id="KW-1185">Reference proteome</keyword>
<reference evidence="8" key="1">
    <citation type="submission" date="2025-08" db="UniProtKB">
        <authorList>
            <consortium name="RefSeq"/>
        </authorList>
    </citation>
    <scope>IDENTIFICATION</scope>
    <source>
        <tissue evidence="8">Spleen</tissue>
    </source>
</reference>
<feature type="transmembrane region" description="Helical" evidence="6">
    <location>
        <begin position="221"/>
        <end position="237"/>
    </location>
</feature>
<name>A0A2U4C4Z8_TURTR</name>
<dbReference type="FunCoup" id="A0A2U4C4Z8">
    <property type="interactions" value="115"/>
</dbReference>
<proteinExistence type="predicted"/>
<gene>
    <name evidence="8" type="primary">SLC22A23</name>
</gene>
<dbReference type="GO" id="GO:0022857">
    <property type="term" value="F:transmembrane transporter activity"/>
    <property type="evidence" value="ECO:0007669"/>
    <property type="project" value="InterPro"/>
</dbReference>
<evidence type="ECO:0000256" key="6">
    <source>
        <dbReference type="SAM" id="Phobius"/>
    </source>
</evidence>
<feature type="region of interest" description="Disordered" evidence="5">
    <location>
        <begin position="1"/>
        <end position="59"/>
    </location>
</feature>
<keyword evidence="4 6" id="KW-0472">Membrane</keyword>
<dbReference type="GeneID" id="101337340"/>
<dbReference type="InParanoid" id="A0A2U4C4Z8"/>
<evidence type="ECO:0000256" key="5">
    <source>
        <dbReference type="SAM" id="MobiDB-lite"/>
    </source>
</evidence>
<feature type="transmembrane region" description="Helical" evidence="6">
    <location>
        <begin position="281"/>
        <end position="302"/>
    </location>
</feature>
<dbReference type="Gene3D" id="1.20.1250.20">
    <property type="entry name" value="MFS general substrate transporter like domains"/>
    <property type="match status" value="1"/>
</dbReference>
<dbReference type="InterPro" id="IPR036259">
    <property type="entry name" value="MFS_trans_sf"/>
</dbReference>
<dbReference type="GO" id="GO:0016020">
    <property type="term" value="C:membrane"/>
    <property type="evidence" value="ECO:0007669"/>
    <property type="project" value="InterPro"/>
</dbReference>
<evidence type="ECO:0000256" key="2">
    <source>
        <dbReference type="ARBA" id="ARBA00022692"/>
    </source>
</evidence>
<evidence type="ECO:0000313" key="8">
    <source>
        <dbReference type="RefSeq" id="XP_019800527.1"/>
    </source>
</evidence>
<keyword evidence="3 6" id="KW-1133">Transmembrane helix</keyword>
<dbReference type="GO" id="GO:0012505">
    <property type="term" value="C:endomembrane system"/>
    <property type="evidence" value="ECO:0007669"/>
    <property type="project" value="UniProtKB-SubCell"/>
</dbReference>
<evidence type="ECO:0000256" key="4">
    <source>
        <dbReference type="ARBA" id="ARBA00023136"/>
    </source>
</evidence>
<feature type="transmembrane region" description="Helical" evidence="6">
    <location>
        <begin position="594"/>
        <end position="613"/>
    </location>
</feature>
<dbReference type="Pfam" id="PF00083">
    <property type="entry name" value="Sugar_tr"/>
    <property type="match status" value="1"/>
</dbReference>
<feature type="transmembrane region" description="Helical" evidence="6">
    <location>
        <begin position="366"/>
        <end position="385"/>
    </location>
</feature>
<dbReference type="OrthoDB" id="6884957at2759"/>
<feature type="transmembrane region" description="Helical" evidence="6">
    <location>
        <begin position="560"/>
        <end position="582"/>
    </location>
</feature>
<feature type="transmembrane region" description="Helical" evidence="6">
    <location>
        <begin position="491"/>
        <end position="511"/>
    </location>
</feature>
<keyword evidence="2 6" id="KW-0812">Transmembrane</keyword>
<evidence type="ECO:0000256" key="1">
    <source>
        <dbReference type="ARBA" id="ARBA00004127"/>
    </source>
</evidence>
<feature type="transmembrane region" description="Helical" evidence="6">
    <location>
        <begin position="308"/>
        <end position="326"/>
    </location>
</feature>
<accession>A0A2U4C4Z8</accession>
<dbReference type="CTD" id="63027"/>